<evidence type="ECO:0000313" key="2">
    <source>
        <dbReference type="Proteomes" id="UP000298285"/>
    </source>
</evidence>
<name>A0A4Y9IR27_9BACT</name>
<dbReference type="EMBL" id="SPPK01000002">
    <property type="protein sequence ID" value="TFU90174.1"/>
    <property type="molecule type" value="Genomic_DNA"/>
</dbReference>
<dbReference type="OrthoDB" id="1093393at2"/>
<dbReference type="AlphaFoldDB" id="A0A4Y9IR27"/>
<gene>
    <name evidence="1" type="ORF">E4T88_09200</name>
</gene>
<dbReference type="Proteomes" id="UP000298285">
    <property type="component" value="Unassembled WGS sequence"/>
</dbReference>
<protein>
    <submittedName>
        <fullName evidence="1">Uncharacterized protein</fullName>
    </submittedName>
</protein>
<dbReference type="RefSeq" id="WP_135105144.1">
    <property type="nucleotide sequence ID" value="NZ_JADGKW010000002.1"/>
</dbReference>
<proteinExistence type="predicted"/>
<comment type="caution">
    <text evidence="1">The sequence shown here is derived from an EMBL/GenBank/DDBJ whole genome shotgun (WGS) entry which is preliminary data.</text>
</comment>
<reference evidence="1 2" key="1">
    <citation type="submission" date="2019-03" db="EMBL/GenBank/DDBJ databases">
        <title>Diversity of the mouse oral microbiome.</title>
        <authorList>
            <person name="Joseph S."/>
            <person name="Aduse-Opoku J."/>
            <person name="Curtis M."/>
            <person name="Wade W."/>
            <person name="Hashim A."/>
        </authorList>
    </citation>
    <scope>NUCLEOTIDE SEQUENCE [LARGE SCALE GENOMIC DNA]</scope>
    <source>
        <strain evidence="1 2">P11</strain>
    </source>
</reference>
<sequence>MKTKIERLLYGGRNPASKCHIVNIIDTEYIYIADYANYNNGNVIITSNKPEISAVTLDNSLSRIEVYYDAFLNNAFKISRSKCESQCECVLFPSEMKEENWILFIETKYTDNRNNALRYPLQATDQIGKTALFFRNKGIISSDKIVIGIISFPKIAGPFDNMYWTTDSSALLKKTEYARVHNIHIEISNTVTLESPHELTIP</sequence>
<accession>A0A4Y9IR27</accession>
<organism evidence="1 2">
    <name type="scientific">Dysgonomonas mossii</name>
    <dbReference type="NCBI Taxonomy" id="163665"/>
    <lineage>
        <taxon>Bacteria</taxon>
        <taxon>Pseudomonadati</taxon>
        <taxon>Bacteroidota</taxon>
        <taxon>Bacteroidia</taxon>
        <taxon>Bacteroidales</taxon>
        <taxon>Dysgonomonadaceae</taxon>
        <taxon>Dysgonomonas</taxon>
    </lineage>
</organism>
<evidence type="ECO:0000313" key="1">
    <source>
        <dbReference type="EMBL" id="TFU90174.1"/>
    </source>
</evidence>